<proteinExistence type="predicted"/>
<protein>
    <submittedName>
        <fullName evidence="1">Flagellar protein FlbD</fullName>
    </submittedName>
</protein>
<dbReference type="RefSeq" id="WP_079410685.1">
    <property type="nucleotide sequence ID" value="NZ_MZGW01000001.1"/>
</dbReference>
<dbReference type="Pfam" id="PF06289">
    <property type="entry name" value="FlbD"/>
    <property type="match status" value="1"/>
</dbReference>
<dbReference type="AlphaFoldDB" id="A0A1V4IAZ7"/>
<dbReference type="OrthoDB" id="9799862at2"/>
<name>A0A1V4IAZ7_9FIRM</name>
<dbReference type="PANTHER" id="PTHR39185">
    <property type="entry name" value="SWARMING MOTILITY PROTEIN SWRD"/>
    <property type="match status" value="1"/>
</dbReference>
<keyword evidence="2" id="KW-1185">Reference proteome</keyword>
<sequence length="65" mass="7542">MIKVTRLNGDEFVINCDLIETIERTPDTVITLTTGHKYIVKESIDTIIDKIKNFKRDTSINILYK</sequence>
<comment type="caution">
    <text evidence="1">The sequence shown here is derived from an EMBL/GenBank/DDBJ whole genome shotgun (WGS) entry which is preliminary data.</text>
</comment>
<dbReference type="PANTHER" id="PTHR39185:SF1">
    <property type="entry name" value="SWARMING MOTILITY PROTEIN SWRD"/>
    <property type="match status" value="1"/>
</dbReference>
<dbReference type="STRING" id="29349.CLOTH_03760"/>
<dbReference type="InterPro" id="IPR009384">
    <property type="entry name" value="SwrD-like"/>
</dbReference>
<keyword evidence="1" id="KW-0969">Cilium</keyword>
<evidence type="ECO:0000313" key="1">
    <source>
        <dbReference type="EMBL" id="OPJ57093.1"/>
    </source>
</evidence>
<keyword evidence="1" id="KW-0282">Flagellum</keyword>
<dbReference type="Proteomes" id="UP000190140">
    <property type="component" value="Unassembled WGS sequence"/>
</dbReference>
<organism evidence="1 2">
    <name type="scientific">Alkalithermobacter paradoxus</name>
    <dbReference type="NCBI Taxonomy" id="29349"/>
    <lineage>
        <taxon>Bacteria</taxon>
        <taxon>Bacillati</taxon>
        <taxon>Bacillota</taxon>
        <taxon>Clostridia</taxon>
        <taxon>Peptostreptococcales</taxon>
        <taxon>Tepidibacteraceae</taxon>
        <taxon>Alkalithermobacter</taxon>
    </lineage>
</organism>
<gene>
    <name evidence="1" type="ORF">CLOTH_03760</name>
</gene>
<keyword evidence="1" id="KW-0966">Cell projection</keyword>
<evidence type="ECO:0000313" key="2">
    <source>
        <dbReference type="Proteomes" id="UP000190140"/>
    </source>
</evidence>
<dbReference type="EMBL" id="MZGW01000001">
    <property type="protein sequence ID" value="OPJ57093.1"/>
    <property type="molecule type" value="Genomic_DNA"/>
</dbReference>
<reference evidence="1 2" key="1">
    <citation type="submission" date="2017-03" db="EMBL/GenBank/DDBJ databases">
        <title>Genome sequence of Clostridium thermoalcaliphilum DSM 7309.</title>
        <authorList>
            <person name="Poehlein A."/>
            <person name="Daniel R."/>
        </authorList>
    </citation>
    <scope>NUCLEOTIDE SEQUENCE [LARGE SCALE GENOMIC DNA]</scope>
    <source>
        <strain evidence="1 2">DSM 7309</strain>
    </source>
</reference>
<accession>A0A1V4IAZ7</accession>